<keyword evidence="2" id="KW-0695">RNA-directed DNA polymerase</keyword>
<feature type="domain" description="Reverse transcriptase zinc-binding" evidence="1">
    <location>
        <begin position="22"/>
        <end position="106"/>
    </location>
</feature>
<dbReference type="EMBL" id="MVGT01001861">
    <property type="protein sequence ID" value="OVA10635.1"/>
    <property type="molecule type" value="Genomic_DNA"/>
</dbReference>
<evidence type="ECO:0000313" key="2">
    <source>
        <dbReference type="EMBL" id="OVA10635.1"/>
    </source>
</evidence>
<name>A0A200QJL5_MACCD</name>
<organism evidence="2 3">
    <name type="scientific">Macleaya cordata</name>
    <name type="common">Five-seeded plume-poppy</name>
    <name type="synonym">Bocconia cordata</name>
    <dbReference type="NCBI Taxonomy" id="56857"/>
    <lineage>
        <taxon>Eukaryota</taxon>
        <taxon>Viridiplantae</taxon>
        <taxon>Streptophyta</taxon>
        <taxon>Embryophyta</taxon>
        <taxon>Tracheophyta</taxon>
        <taxon>Spermatophyta</taxon>
        <taxon>Magnoliopsida</taxon>
        <taxon>Ranunculales</taxon>
        <taxon>Papaveraceae</taxon>
        <taxon>Papaveroideae</taxon>
        <taxon>Macleaya</taxon>
    </lineage>
</organism>
<sequence length="208" mass="24801">MEVSLSGDMDRPWWGNDGKGDFSVSKCYKGWEVDRGDEYPEKLIWSHNWPQKVSFFLWLLSHEKMLTIDMLKKKGWSIPNRCYLYNCEEETIRHLMFHCKVSYEVWQYFTSAVNWYWVMPNSILTILHGWKRRGMSERGKILWKVLPASICWSLWKSRNAVAFDSKGVNVDRLILEVKIQAFFWVQGANSFNGIFLDNVIGQWKDMFY</sequence>
<dbReference type="InterPro" id="IPR026960">
    <property type="entry name" value="RVT-Znf"/>
</dbReference>
<evidence type="ECO:0000259" key="1">
    <source>
        <dbReference type="Pfam" id="PF13966"/>
    </source>
</evidence>
<gene>
    <name evidence="2" type="ORF">BVC80_59g17</name>
</gene>
<reference evidence="2 3" key="1">
    <citation type="journal article" date="2017" name="Mol. Plant">
        <title>The Genome of Medicinal Plant Macleaya cordata Provides New Insights into Benzylisoquinoline Alkaloids Metabolism.</title>
        <authorList>
            <person name="Liu X."/>
            <person name="Liu Y."/>
            <person name="Huang P."/>
            <person name="Ma Y."/>
            <person name="Qing Z."/>
            <person name="Tang Q."/>
            <person name="Cao H."/>
            <person name="Cheng P."/>
            <person name="Zheng Y."/>
            <person name="Yuan Z."/>
            <person name="Zhou Y."/>
            <person name="Liu J."/>
            <person name="Tang Z."/>
            <person name="Zhuo Y."/>
            <person name="Zhang Y."/>
            <person name="Yu L."/>
            <person name="Huang J."/>
            <person name="Yang P."/>
            <person name="Peng Q."/>
            <person name="Zhang J."/>
            <person name="Jiang W."/>
            <person name="Zhang Z."/>
            <person name="Lin K."/>
            <person name="Ro D.K."/>
            <person name="Chen X."/>
            <person name="Xiong X."/>
            <person name="Shang Y."/>
            <person name="Huang S."/>
            <person name="Zeng J."/>
        </authorList>
    </citation>
    <scope>NUCLEOTIDE SEQUENCE [LARGE SCALE GENOMIC DNA]</scope>
    <source>
        <strain evidence="3">cv. BLH2017</strain>
        <tissue evidence="2">Root</tissue>
    </source>
</reference>
<proteinExistence type="predicted"/>
<keyword evidence="2" id="KW-0548">Nucleotidyltransferase</keyword>
<evidence type="ECO:0000313" key="3">
    <source>
        <dbReference type="Proteomes" id="UP000195402"/>
    </source>
</evidence>
<keyword evidence="2" id="KW-0808">Transferase</keyword>
<comment type="caution">
    <text evidence="2">The sequence shown here is derived from an EMBL/GenBank/DDBJ whole genome shotgun (WGS) entry which is preliminary data.</text>
</comment>
<dbReference type="AlphaFoldDB" id="A0A200QJL5"/>
<dbReference type="GO" id="GO:0003964">
    <property type="term" value="F:RNA-directed DNA polymerase activity"/>
    <property type="evidence" value="ECO:0007669"/>
    <property type="project" value="UniProtKB-KW"/>
</dbReference>
<dbReference type="OrthoDB" id="696485at2759"/>
<dbReference type="Proteomes" id="UP000195402">
    <property type="component" value="Unassembled WGS sequence"/>
</dbReference>
<accession>A0A200QJL5</accession>
<keyword evidence="3" id="KW-1185">Reference proteome</keyword>
<dbReference type="InParanoid" id="A0A200QJL5"/>
<dbReference type="OMA" id="FARIEWK"/>
<protein>
    <submittedName>
        <fullName evidence="2">Reverse transcriptase zinc-binding domain</fullName>
    </submittedName>
</protein>
<dbReference type="Pfam" id="PF13966">
    <property type="entry name" value="zf-RVT"/>
    <property type="match status" value="1"/>
</dbReference>